<keyword evidence="1" id="KW-0812">Transmembrane</keyword>
<evidence type="ECO:0000256" key="1">
    <source>
        <dbReference type="SAM" id="Phobius"/>
    </source>
</evidence>
<sequence>MIIFIIIIYFVPVAYCLIPILYIYICRFYLVFCSFVCLKFYPLIKRTYVHWRNVRNIFYNFITGCINTVFYNMYSENGSRPIYIFILRFGFLYYYVVNLCDLQHGEIVRESVFHPSAIHNNNNIITISLFTNVFLNRRTICSKNTALVNYYSLPLPTRDSLSILSIDTWPHLKNKKKPSSLLL</sequence>
<keyword evidence="3" id="KW-1185">Reference proteome</keyword>
<dbReference type="AlphaFoldDB" id="A0A6G0TD55"/>
<organism evidence="2 3">
    <name type="scientific">Aphis glycines</name>
    <name type="common">Soybean aphid</name>
    <dbReference type="NCBI Taxonomy" id="307491"/>
    <lineage>
        <taxon>Eukaryota</taxon>
        <taxon>Metazoa</taxon>
        <taxon>Ecdysozoa</taxon>
        <taxon>Arthropoda</taxon>
        <taxon>Hexapoda</taxon>
        <taxon>Insecta</taxon>
        <taxon>Pterygota</taxon>
        <taxon>Neoptera</taxon>
        <taxon>Paraneoptera</taxon>
        <taxon>Hemiptera</taxon>
        <taxon>Sternorrhyncha</taxon>
        <taxon>Aphidomorpha</taxon>
        <taxon>Aphidoidea</taxon>
        <taxon>Aphididae</taxon>
        <taxon>Aphidini</taxon>
        <taxon>Aphis</taxon>
        <taxon>Aphis</taxon>
    </lineage>
</organism>
<keyword evidence="1" id="KW-0472">Membrane</keyword>
<proteinExistence type="predicted"/>
<evidence type="ECO:0000313" key="3">
    <source>
        <dbReference type="Proteomes" id="UP000475862"/>
    </source>
</evidence>
<dbReference type="Proteomes" id="UP000475862">
    <property type="component" value="Unassembled WGS sequence"/>
</dbReference>
<feature type="transmembrane region" description="Helical" evidence="1">
    <location>
        <begin position="6"/>
        <end position="36"/>
    </location>
</feature>
<reference evidence="2 3" key="1">
    <citation type="submission" date="2019-08" db="EMBL/GenBank/DDBJ databases">
        <title>The genome of the soybean aphid Biotype 1, its phylome, world population structure and adaptation to the North American continent.</title>
        <authorList>
            <person name="Giordano R."/>
            <person name="Donthu R.K."/>
            <person name="Hernandez A.G."/>
            <person name="Wright C.L."/>
            <person name="Zimin A.V."/>
        </authorList>
    </citation>
    <scope>NUCLEOTIDE SEQUENCE [LARGE SCALE GENOMIC DNA]</scope>
    <source>
        <tissue evidence="2">Whole aphids</tissue>
    </source>
</reference>
<accession>A0A6G0TD55</accession>
<gene>
    <name evidence="2" type="ORF">AGLY_011120</name>
</gene>
<evidence type="ECO:0000313" key="2">
    <source>
        <dbReference type="EMBL" id="KAE9530658.1"/>
    </source>
</evidence>
<keyword evidence="1" id="KW-1133">Transmembrane helix</keyword>
<comment type="caution">
    <text evidence="2">The sequence shown here is derived from an EMBL/GenBank/DDBJ whole genome shotgun (WGS) entry which is preliminary data.</text>
</comment>
<dbReference type="EMBL" id="VYZN01000042">
    <property type="protein sequence ID" value="KAE9530658.1"/>
    <property type="molecule type" value="Genomic_DNA"/>
</dbReference>
<protein>
    <submittedName>
        <fullName evidence="2">Uncharacterized protein</fullName>
    </submittedName>
</protein>
<feature type="transmembrane region" description="Helical" evidence="1">
    <location>
        <begin position="57"/>
        <end position="74"/>
    </location>
</feature>
<feature type="transmembrane region" description="Helical" evidence="1">
    <location>
        <begin position="80"/>
        <end position="97"/>
    </location>
</feature>
<name>A0A6G0TD55_APHGL</name>